<sequence length="22" mass="2432">MAHGARNVHHLHAAMCATFMQP</sequence>
<gene>
    <name evidence="1" type="ORF">G2W53_044398</name>
</gene>
<accession>A0A834SKD5</accession>
<dbReference type="EMBL" id="JAAIUW010000013">
    <property type="protein sequence ID" value="KAF7805287.1"/>
    <property type="molecule type" value="Genomic_DNA"/>
</dbReference>
<organism evidence="1 2">
    <name type="scientific">Senna tora</name>
    <dbReference type="NCBI Taxonomy" id="362788"/>
    <lineage>
        <taxon>Eukaryota</taxon>
        <taxon>Viridiplantae</taxon>
        <taxon>Streptophyta</taxon>
        <taxon>Embryophyta</taxon>
        <taxon>Tracheophyta</taxon>
        <taxon>Spermatophyta</taxon>
        <taxon>Magnoliopsida</taxon>
        <taxon>eudicotyledons</taxon>
        <taxon>Gunneridae</taxon>
        <taxon>Pentapetalae</taxon>
        <taxon>rosids</taxon>
        <taxon>fabids</taxon>
        <taxon>Fabales</taxon>
        <taxon>Fabaceae</taxon>
        <taxon>Caesalpinioideae</taxon>
        <taxon>Cassia clade</taxon>
        <taxon>Senna</taxon>
    </lineage>
</organism>
<protein>
    <submittedName>
        <fullName evidence="1">Uncharacterized protein</fullName>
    </submittedName>
</protein>
<dbReference type="AlphaFoldDB" id="A0A834SKD5"/>
<reference evidence="1" key="1">
    <citation type="submission" date="2020-09" db="EMBL/GenBank/DDBJ databases">
        <title>Genome-Enabled Discovery of Anthraquinone Biosynthesis in Senna tora.</title>
        <authorList>
            <person name="Kang S.-H."/>
            <person name="Pandey R.P."/>
            <person name="Lee C.-M."/>
            <person name="Sim J.-S."/>
            <person name="Jeong J.-T."/>
            <person name="Choi B.-S."/>
            <person name="Jung M."/>
            <person name="Ginzburg D."/>
            <person name="Zhao K."/>
            <person name="Won S.Y."/>
            <person name="Oh T.-J."/>
            <person name="Yu Y."/>
            <person name="Kim N.-H."/>
            <person name="Lee O.R."/>
            <person name="Lee T.-H."/>
            <person name="Bashyal P."/>
            <person name="Kim T.-S."/>
            <person name="Lee W.-H."/>
            <person name="Kawkins C."/>
            <person name="Kim C.-K."/>
            <person name="Kim J.S."/>
            <person name="Ahn B.O."/>
            <person name="Rhee S.Y."/>
            <person name="Sohng J.K."/>
        </authorList>
    </citation>
    <scope>NUCLEOTIDE SEQUENCE</scope>
    <source>
        <tissue evidence="1">Leaf</tissue>
    </source>
</reference>
<dbReference type="Proteomes" id="UP000634136">
    <property type="component" value="Unassembled WGS sequence"/>
</dbReference>
<keyword evidence="2" id="KW-1185">Reference proteome</keyword>
<evidence type="ECO:0000313" key="1">
    <source>
        <dbReference type="EMBL" id="KAF7805287.1"/>
    </source>
</evidence>
<name>A0A834SKD5_9FABA</name>
<comment type="caution">
    <text evidence="1">The sequence shown here is derived from an EMBL/GenBank/DDBJ whole genome shotgun (WGS) entry which is preliminary data.</text>
</comment>
<evidence type="ECO:0000313" key="2">
    <source>
        <dbReference type="Proteomes" id="UP000634136"/>
    </source>
</evidence>
<proteinExistence type="predicted"/>